<sequence>MMNIFSEIEGLHGENLTSALLHYLLLNSQEVKDAFIDLLSDHSPLLEPIYSYEHFSVKKEYPTQDDKLSNGRLDLLIQLDDFVIGIENKLHASFQPNQPEKYIKSINEVGQQLEKIYSNSMSCLLFILCPEYKKGEAVEKTKFDSKMMAVITWEQVLNKFKNIENVDSPRASILLDEFIKYLSAQFSFFPSFKKKSHHFRSSFPARGTSLQYELNNAIWKFFPSPSNHISIGNNWLGYGFHYSQEAQGGWFGFVSKSVIRGDCSNEAELIIATNYRPDSIDGLVEIELSYSNFVGKNTFINRVDFDASWDNIEKWQRVLSVYGQNDTVEND</sequence>
<dbReference type="InterPro" id="IPR029470">
    <property type="entry name" value="PDDEXK_4"/>
</dbReference>
<evidence type="ECO:0000313" key="1">
    <source>
        <dbReference type="EMBL" id="KQH86747.1"/>
    </source>
</evidence>
<proteinExistence type="predicted"/>
<gene>
    <name evidence="1" type="ORF">AMR76_06560</name>
</gene>
<dbReference type="EMBL" id="LKHS01000005">
    <property type="protein sequence ID" value="KQH86747.1"/>
    <property type="molecule type" value="Genomic_DNA"/>
</dbReference>
<dbReference type="Pfam" id="PF14281">
    <property type="entry name" value="PDDEXK_4"/>
    <property type="match status" value="1"/>
</dbReference>
<keyword evidence="2" id="KW-1185">Reference proteome</keyword>
<protein>
    <recommendedName>
        <fullName evidence="3">PD-(D/E)XK nuclease superfamily protein</fullName>
    </recommendedName>
</protein>
<organism evidence="1 2">
    <name type="scientific">Vibrio furnissii</name>
    <dbReference type="NCBI Taxonomy" id="29494"/>
    <lineage>
        <taxon>Bacteria</taxon>
        <taxon>Pseudomonadati</taxon>
        <taxon>Pseudomonadota</taxon>
        <taxon>Gammaproteobacteria</taxon>
        <taxon>Vibrionales</taxon>
        <taxon>Vibrionaceae</taxon>
        <taxon>Vibrio</taxon>
    </lineage>
</organism>
<dbReference type="InParanoid" id="A0A0Q2SGI1"/>
<accession>A0A0Q2SGI1</accession>
<name>A0A0Q2SGI1_VIBFU</name>
<evidence type="ECO:0000313" key="2">
    <source>
        <dbReference type="Proteomes" id="UP000051221"/>
    </source>
</evidence>
<dbReference type="AlphaFoldDB" id="A0A0Q2SGI1"/>
<comment type="caution">
    <text evidence="1">The sequence shown here is derived from an EMBL/GenBank/DDBJ whole genome shotgun (WGS) entry which is preliminary data.</text>
</comment>
<evidence type="ECO:0008006" key="3">
    <source>
        <dbReference type="Google" id="ProtNLM"/>
    </source>
</evidence>
<dbReference type="Proteomes" id="UP000051221">
    <property type="component" value="Unassembled WGS sequence"/>
</dbReference>
<reference evidence="1 2" key="1">
    <citation type="submission" date="2015-08" db="EMBL/GenBank/DDBJ databases">
        <title>Antibacterial properties of a collection of Vibrionaceae strains.</title>
        <authorList>
            <person name="Giubergia S."/>
        </authorList>
    </citation>
    <scope>NUCLEOTIDE SEQUENCE [LARGE SCALE GENOMIC DNA]</scope>
    <source>
        <strain evidence="1 2">S0821</strain>
    </source>
</reference>
<dbReference type="RefSeq" id="WP_055465670.1">
    <property type="nucleotide sequence ID" value="NZ_LKHS01000005.1"/>
</dbReference>